<reference evidence="2" key="1">
    <citation type="submission" date="2020-06" db="EMBL/GenBank/DDBJ databases">
        <title>Draft genome of Bugula neritina, a colonial animal packing powerful symbionts and potential medicines.</title>
        <authorList>
            <person name="Rayko M."/>
        </authorList>
    </citation>
    <scope>NUCLEOTIDE SEQUENCE [LARGE SCALE GENOMIC DNA]</scope>
    <source>
        <strain evidence="2">Kwan_BN1</strain>
    </source>
</reference>
<protein>
    <submittedName>
        <fullName evidence="2">Uncharacterized protein</fullName>
    </submittedName>
</protein>
<keyword evidence="1" id="KW-1133">Transmembrane helix</keyword>
<keyword evidence="1" id="KW-0812">Transmembrane</keyword>
<dbReference type="AlphaFoldDB" id="A0A7J7JJU5"/>
<organism evidence="2 3">
    <name type="scientific">Bugula neritina</name>
    <name type="common">Brown bryozoan</name>
    <name type="synonym">Sertularia neritina</name>
    <dbReference type="NCBI Taxonomy" id="10212"/>
    <lineage>
        <taxon>Eukaryota</taxon>
        <taxon>Metazoa</taxon>
        <taxon>Spiralia</taxon>
        <taxon>Lophotrochozoa</taxon>
        <taxon>Bryozoa</taxon>
        <taxon>Gymnolaemata</taxon>
        <taxon>Cheilostomatida</taxon>
        <taxon>Flustrina</taxon>
        <taxon>Buguloidea</taxon>
        <taxon>Bugulidae</taxon>
        <taxon>Bugula</taxon>
    </lineage>
</organism>
<evidence type="ECO:0000313" key="2">
    <source>
        <dbReference type="EMBL" id="KAF6026570.1"/>
    </source>
</evidence>
<keyword evidence="1" id="KW-0472">Membrane</keyword>
<dbReference type="Proteomes" id="UP000593567">
    <property type="component" value="Unassembled WGS sequence"/>
</dbReference>
<proteinExistence type="predicted"/>
<keyword evidence="3" id="KW-1185">Reference proteome</keyword>
<dbReference type="EMBL" id="VXIV02002248">
    <property type="protein sequence ID" value="KAF6026570.1"/>
    <property type="molecule type" value="Genomic_DNA"/>
</dbReference>
<feature type="transmembrane region" description="Helical" evidence="1">
    <location>
        <begin position="20"/>
        <end position="41"/>
    </location>
</feature>
<evidence type="ECO:0000313" key="3">
    <source>
        <dbReference type="Proteomes" id="UP000593567"/>
    </source>
</evidence>
<accession>A0A7J7JJU5</accession>
<name>A0A7J7JJU5_BUGNE</name>
<sequence length="75" mass="8437">MTSQLQVLLSCLPHVHVTRSGLFTEILASELIIVIIIWIVVVRIQAKNYVNYVNLIVLVSKGCMVKSQMTLLTQL</sequence>
<gene>
    <name evidence="2" type="ORF">EB796_015122</name>
</gene>
<comment type="caution">
    <text evidence="2">The sequence shown here is derived from an EMBL/GenBank/DDBJ whole genome shotgun (WGS) entry which is preliminary data.</text>
</comment>
<evidence type="ECO:0000256" key="1">
    <source>
        <dbReference type="SAM" id="Phobius"/>
    </source>
</evidence>